<dbReference type="PANTHER" id="PTHR12858">
    <property type="entry name" value="RIBOSOME BIOGENESIS PROTEIN"/>
    <property type="match status" value="1"/>
</dbReference>
<feature type="region of interest" description="Disordered" evidence="5">
    <location>
        <begin position="1"/>
        <end position="80"/>
    </location>
</feature>
<keyword evidence="3" id="KW-0539">Nucleus</keyword>
<evidence type="ECO:0000256" key="3">
    <source>
        <dbReference type="ARBA" id="ARBA00023242"/>
    </source>
</evidence>
<dbReference type="Pfam" id="PF22298">
    <property type="entry name" value="Tsr1_G-like"/>
    <property type="match status" value="1"/>
</dbReference>
<reference evidence="7 8" key="1">
    <citation type="submission" date="2019-04" db="EMBL/GenBank/DDBJ databases">
        <title>Comparative genomics and transcriptomics to analyze fruiting body development in filamentous ascomycetes.</title>
        <authorList>
            <consortium name="DOE Joint Genome Institute"/>
            <person name="Lutkenhaus R."/>
            <person name="Traeger S."/>
            <person name="Breuer J."/>
            <person name="Kuo A."/>
            <person name="Lipzen A."/>
            <person name="Pangilinan J."/>
            <person name="Dilworth D."/>
            <person name="Sandor L."/>
            <person name="Poggeler S."/>
            <person name="Barry K."/>
            <person name="Grigoriev I.V."/>
            <person name="Nowrousian M."/>
        </authorList>
    </citation>
    <scope>NUCLEOTIDE SEQUENCE [LARGE SCALE GENOMIC DNA]</scope>
    <source>
        <strain evidence="7 8">CBS 389.68</strain>
    </source>
</reference>
<evidence type="ECO:0000256" key="2">
    <source>
        <dbReference type="ARBA" id="ARBA00022517"/>
    </source>
</evidence>
<protein>
    <submittedName>
        <fullName evidence="7">DUF663-domain-containing protein</fullName>
    </submittedName>
</protein>
<evidence type="ECO:0000259" key="6">
    <source>
        <dbReference type="PROSITE" id="PS51714"/>
    </source>
</evidence>
<feature type="compositionally biased region" description="Basic and acidic residues" evidence="5">
    <location>
        <begin position="428"/>
        <end position="448"/>
    </location>
</feature>
<evidence type="ECO:0000256" key="4">
    <source>
        <dbReference type="ARBA" id="ARBA00038288"/>
    </source>
</evidence>
<dbReference type="AlphaFoldDB" id="A0A4S2MXG7"/>
<dbReference type="GO" id="GO:0030688">
    <property type="term" value="C:preribosome, small subunit precursor"/>
    <property type="evidence" value="ECO:0007669"/>
    <property type="project" value="TreeGrafter"/>
</dbReference>
<keyword evidence="8" id="KW-1185">Reference proteome</keyword>
<dbReference type="Pfam" id="PF04950">
    <property type="entry name" value="RIBIOP_C"/>
    <property type="match status" value="1"/>
</dbReference>
<feature type="compositionally biased region" description="Basic residues" evidence="5">
    <location>
        <begin position="1"/>
        <end position="10"/>
    </location>
</feature>
<dbReference type="GO" id="GO:0005730">
    <property type="term" value="C:nucleolus"/>
    <property type="evidence" value="ECO:0007669"/>
    <property type="project" value="UniProtKB-SubCell"/>
</dbReference>
<dbReference type="SMART" id="SM01362">
    <property type="entry name" value="DUF663"/>
    <property type="match status" value="1"/>
</dbReference>
<feature type="compositionally biased region" description="Acidic residues" evidence="5">
    <location>
        <begin position="409"/>
        <end position="427"/>
    </location>
</feature>
<gene>
    <name evidence="7" type="ORF">EX30DRAFT_363990</name>
</gene>
<keyword evidence="2" id="KW-0690">Ribosome biogenesis</keyword>
<dbReference type="OrthoDB" id="119302at2759"/>
<dbReference type="GO" id="GO:0003924">
    <property type="term" value="F:GTPase activity"/>
    <property type="evidence" value="ECO:0007669"/>
    <property type="project" value="TreeGrafter"/>
</dbReference>
<dbReference type="GO" id="GO:0005525">
    <property type="term" value="F:GTP binding"/>
    <property type="evidence" value="ECO:0007669"/>
    <property type="project" value="TreeGrafter"/>
</dbReference>
<proteinExistence type="inferred from homology"/>
<dbReference type="InParanoid" id="A0A4S2MXG7"/>
<dbReference type="GO" id="GO:0000479">
    <property type="term" value="P:endonucleolytic cleavage of tricistronic rRNA transcript (SSU-rRNA, 5.8S rRNA, LSU-rRNA)"/>
    <property type="evidence" value="ECO:0007669"/>
    <property type="project" value="TreeGrafter"/>
</dbReference>
<feature type="compositionally biased region" description="Polar residues" evidence="5">
    <location>
        <begin position="27"/>
        <end position="54"/>
    </location>
</feature>
<evidence type="ECO:0000256" key="5">
    <source>
        <dbReference type="SAM" id="MobiDB-lite"/>
    </source>
</evidence>
<dbReference type="InterPro" id="IPR012948">
    <property type="entry name" value="AARP2CN"/>
</dbReference>
<sequence length="801" mass="90558">MVTSHHHRSTTKSSNKPFKSRHATKSFLKNQNKGKVDENPSSSSRKTGHQQMMSKIQRRNKNRQLQQNKQRDHERETKIFKGRDAAPRIVAVVPLCDDVSSSKAVEQLLKSLDIAGNVPETGIFTTWIERFKQRIQWVILRKELLAILDGCKAADFVLFVVSSNTEVDNFGESIIRGVEAQGVSTTLVTVQNLETVEPAKRRPDVKKSLLSYATHFFPTTAKIHDLDSPQEAPNVVRSLCTQNPKGVNWRDARSYLVAEEVRYQNDQVAIAGVVRGRGLSADRLVHIQGFGDYQIDKICAYPLETRARPAGDAMMVDSGNAELEVLETPTENQDTLSELGPEPEAAMEDINDAVSEAPTNFSESRRGVLLDDHHYFDDDVDTPNVAYEIPKKVPKGTSKYQQAWYLDGEDYGSESEDDDEDDDDDDDGDHKMEDMETGARPEDGEEGKAGPAMTEYGTEFGEDAKSEMFLDPSPDQELAQIEAFRNRQKEMEEDREFPDEIELPPQVLARERLARYRGLKSLRTSTWDKNEDRPWQPEDWDRLAQIHDYRGTRKRAINEALTGGVDPGTRVLVYLRNAGPEIAESYRPERPFVLWSILRHEHKQAVVNVSLTASTDYEGEAIKSKDELIFQIGSRRLHINPLFSQAGGTGPNNVAKFERFLVPGRTSVATFVGPITWGNVPVLAWKRGDGERDWELIGQGSFLGVDRERVVAKRIVLTGHPCKIHKKVVTVRYMFFNTEDVNWFKAIPLFTRRGRSGFIKESLGTHGYFKATFDGKINPQDAVAISLYKRVFPRGSTEFQE</sequence>
<dbReference type="InterPro" id="IPR030387">
    <property type="entry name" value="G_Bms1/Tsr1_dom"/>
</dbReference>
<evidence type="ECO:0000256" key="1">
    <source>
        <dbReference type="ARBA" id="ARBA00004604"/>
    </source>
</evidence>
<accession>A0A4S2MXG7</accession>
<name>A0A4S2MXG7_9PEZI</name>
<comment type="similarity">
    <text evidence="4">Belongs to the TRAFAC class translation factor GTPase superfamily. Bms1-like GTPase family. TSR1 subfamily.</text>
</comment>
<feature type="compositionally biased region" description="Basic and acidic residues" evidence="5">
    <location>
        <begin position="69"/>
        <end position="80"/>
    </location>
</feature>
<dbReference type="FunCoup" id="A0A4S2MXG7">
    <property type="interactions" value="1006"/>
</dbReference>
<dbReference type="STRING" id="341454.A0A4S2MXG7"/>
<comment type="subcellular location">
    <subcellularLocation>
        <location evidence="1">Nucleus</location>
        <location evidence="1">Nucleolus</location>
    </subcellularLocation>
</comment>
<feature type="region of interest" description="Disordered" evidence="5">
    <location>
        <begin position="409"/>
        <end position="456"/>
    </location>
</feature>
<dbReference type="EMBL" id="ML220120">
    <property type="protein sequence ID" value="TGZ81293.1"/>
    <property type="molecule type" value="Genomic_DNA"/>
</dbReference>
<dbReference type="GO" id="GO:0034511">
    <property type="term" value="F:U3 snoRNA binding"/>
    <property type="evidence" value="ECO:0007669"/>
    <property type="project" value="TreeGrafter"/>
</dbReference>
<evidence type="ECO:0000313" key="8">
    <source>
        <dbReference type="Proteomes" id="UP000298138"/>
    </source>
</evidence>
<dbReference type="InterPro" id="IPR007034">
    <property type="entry name" value="BMS1_TSR1_C"/>
</dbReference>
<feature type="domain" description="Bms1-type G" evidence="6">
    <location>
        <begin position="86"/>
        <end position="245"/>
    </location>
</feature>
<dbReference type="GO" id="GO:0000462">
    <property type="term" value="P:maturation of SSU-rRNA from tricistronic rRNA transcript (SSU-rRNA, 5.8S rRNA, LSU-rRNA)"/>
    <property type="evidence" value="ECO:0007669"/>
    <property type="project" value="TreeGrafter"/>
</dbReference>
<dbReference type="InterPro" id="IPR039761">
    <property type="entry name" value="Bms1/Tsr1"/>
</dbReference>
<evidence type="ECO:0000313" key="7">
    <source>
        <dbReference type="EMBL" id="TGZ81293.1"/>
    </source>
</evidence>
<dbReference type="Proteomes" id="UP000298138">
    <property type="component" value="Unassembled WGS sequence"/>
</dbReference>
<dbReference type="SMART" id="SM00785">
    <property type="entry name" value="AARP2CN"/>
    <property type="match status" value="1"/>
</dbReference>
<organism evidence="7 8">
    <name type="scientific">Ascodesmis nigricans</name>
    <dbReference type="NCBI Taxonomy" id="341454"/>
    <lineage>
        <taxon>Eukaryota</taxon>
        <taxon>Fungi</taxon>
        <taxon>Dikarya</taxon>
        <taxon>Ascomycota</taxon>
        <taxon>Pezizomycotina</taxon>
        <taxon>Pezizomycetes</taxon>
        <taxon>Pezizales</taxon>
        <taxon>Ascodesmidaceae</taxon>
        <taxon>Ascodesmis</taxon>
    </lineage>
</organism>
<dbReference type="PROSITE" id="PS51714">
    <property type="entry name" value="G_BMS1"/>
    <property type="match status" value="1"/>
</dbReference>
<dbReference type="PANTHER" id="PTHR12858:SF1">
    <property type="entry name" value="PRE-RRNA-PROCESSING PROTEIN TSR1 HOMOLOG"/>
    <property type="match status" value="1"/>
</dbReference>
<dbReference type="Pfam" id="PF08142">
    <property type="entry name" value="AARP2CN"/>
    <property type="match status" value="1"/>
</dbReference>